<keyword evidence="6 18" id="KW-1133">Transmembrane helix</keyword>
<feature type="compositionally biased region" description="Basic residues" evidence="17">
    <location>
        <begin position="742"/>
        <end position="752"/>
    </location>
</feature>
<feature type="signal peptide" evidence="19">
    <location>
        <begin position="1"/>
        <end position="27"/>
    </location>
</feature>
<dbReference type="Pfam" id="PF00003">
    <property type="entry name" value="7tm_3"/>
    <property type="match status" value="1"/>
</dbReference>
<keyword evidence="8" id="KW-0297">G-protein coupled receptor</keyword>
<evidence type="ECO:0000256" key="6">
    <source>
        <dbReference type="ARBA" id="ARBA00022989"/>
    </source>
</evidence>
<evidence type="ECO:0000313" key="21">
    <source>
        <dbReference type="EMBL" id="KAH3753271.1"/>
    </source>
</evidence>
<evidence type="ECO:0000256" key="2">
    <source>
        <dbReference type="ARBA" id="ARBA00007242"/>
    </source>
</evidence>
<feature type="transmembrane region" description="Helical" evidence="18">
    <location>
        <begin position="394"/>
        <end position="414"/>
    </location>
</feature>
<dbReference type="CDD" id="cd12913">
    <property type="entry name" value="PDC1_MCP_like"/>
    <property type="match status" value="1"/>
</dbReference>
<evidence type="ECO:0000256" key="5">
    <source>
        <dbReference type="ARBA" id="ARBA00022729"/>
    </source>
</evidence>
<dbReference type="PANTHER" id="PTHR32546">
    <property type="entry name" value="G-PROTEIN COUPLED RECEPTOR 158-RELATED"/>
    <property type="match status" value="1"/>
</dbReference>
<feature type="compositionally biased region" description="Basic and acidic residues" evidence="17">
    <location>
        <begin position="753"/>
        <end position="764"/>
    </location>
</feature>
<feature type="transmembrane region" description="Helical" evidence="18">
    <location>
        <begin position="614"/>
        <end position="635"/>
    </location>
</feature>
<feature type="domain" description="G-protein coupled receptors family 3 profile" evidence="20">
    <location>
        <begin position="389"/>
        <end position="640"/>
    </location>
</feature>
<evidence type="ECO:0000256" key="8">
    <source>
        <dbReference type="ARBA" id="ARBA00023040"/>
    </source>
</evidence>
<comment type="similarity">
    <text evidence="2">Belongs to the G-protein coupled receptor 3 family.</text>
</comment>
<dbReference type="InterPro" id="IPR017978">
    <property type="entry name" value="GPCR_3_C"/>
</dbReference>
<accession>A0A9D4DR38</accession>
<dbReference type="PROSITE" id="PS50259">
    <property type="entry name" value="G_PROTEIN_RECEP_F3_4"/>
    <property type="match status" value="1"/>
</dbReference>
<keyword evidence="3" id="KW-1003">Cell membrane</keyword>
<feature type="chain" id="PRO_5039659783" description="G-protein coupled receptors family 3 profile domain-containing protein" evidence="19">
    <location>
        <begin position="28"/>
        <end position="803"/>
    </location>
</feature>
<proteinExistence type="inferred from homology"/>
<keyword evidence="15" id="KW-0966">Cell projection</keyword>
<evidence type="ECO:0000256" key="16">
    <source>
        <dbReference type="ARBA" id="ARBA00034104"/>
    </source>
</evidence>
<dbReference type="GO" id="GO:0043005">
    <property type="term" value="C:neuron projection"/>
    <property type="evidence" value="ECO:0007669"/>
    <property type="project" value="UniProtKB-SubCell"/>
</dbReference>
<dbReference type="InterPro" id="IPR054714">
    <property type="entry name" value="GPR158_179_extracellular"/>
</dbReference>
<dbReference type="Proteomes" id="UP000828390">
    <property type="component" value="Unassembled WGS sequence"/>
</dbReference>
<evidence type="ECO:0000259" key="20">
    <source>
        <dbReference type="PROSITE" id="PS50259"/>
    </source>
</evidence>
<evidence type="ECO:0000256" key="9">
    <source>
        <dbReference type="ARBA" id="ARBA00023136"/>
    </source>
</evidence>
<evidence type="ECO:0000256" key="4">
    <source>
        <dbReference type="ARBA" id="ARBA00022692"/>
    </source>
</evidence>
<evidence type="ECO:0000256" key="11">
    <source>
        <dbReference type="ARBA" id="ARBA00023170"/>
    </source>
</evidence>
<evidence type="ECO:0000313" key="22">
    <source>
        <dbReference type="Proteomes" id="UP000828390"/>
    </source>
</evidence>
<dbReference type="EMBL" id="JAIWYP010000010">
    <property type="protein sequence ID" value="KAH3753271.1"/>
    <property type="molecule type" value="Genomic_DNA"/>
</dbReference>
<keyword evidence="9 18" id="KW-0472">Membrane</keyword>
<dbReference type="GO" id="GO:0004930">
    <property type="term" value="F:G protein-coupled receptor activity"/>
    <property type="evidence" value="ECO:0007669"/>
    <property type="project" value="UniProtKB-KW"/>
</dbReference>
<evidence type="ECO:0000256" key="10">
    <source>
        <dbReference type="ARBA" id="ARBA00023157"/>
    </source>
</evidence>
<keyword evidence="12" id="KW-0325">Glycoprotein</keyword>
<evidence type="ECO:0000256" key="15">
    <source>
        <dbReference type="ARBA" id="ARBA00023273"/>
    </source>
</evidence>
<dbReference type="AlphaFoldDB" id="A0A9D4DR38"/>
<evidence type="ECO:0000256" key="1">
    <source>
        <dbReference type="ARBA" id="ARBA00004487"/>
    </source>
</evidence>
<evidence type="ECO:0000256" key="3">
    <source>
        <dbReference type="ARBA" id="ARBA00022475"/>
    </source>
</evidence>
<dbReference type="PANTHER" id="PTHR32546:SF26">
    <property type="entry name" value="SMOG, ISOFORM D"/>
    <property type="match status" value="1"/>
</dbReference>
<evidence type="ECO:0000256" key="12">
    <source>
        <dbReference type="ARBA" id="ARBA00023180"/>
    </source>
</evidence>
<feature type="transmembrane region" description="Helical" evidence="18">
    <location>
        <begin position="549"/>
        <end position="570"/>
    </location>
</feature>
<feature type="region of interest" description="Disordered" evidence="17">
    <location>
        <begin position="742"/>
        <end position="788"/>
    </location>
</feature>
<feature type="transmembrane region" description="Helical" evidence="18">
    <location>
        <begin position="498"/>
        <end position="519"/>
    </location>
</feature>
<keyword evidence="5 19" id="KW-0732">Signal</keyword>
<comment type="caution">
    <text evidence="21">The sequence shown here is derived from an EMBL/GenBank/DDBJ whole genome shotgun (WGS) entry which is preliminary data.</text>
</comment>
<dbReference type="Pfam" id="PF22572">
    <property type="entry name" value="GPR158_179_EC"/>
    <property type="match status" value="1"/>
</dbReference>
<evidence type="ECO:0000256" key="19">
    <source>
        <dbReference type="SAM" id="SignalP"/>
    </source>
</evidence>
<protein>
    <recommendedName>
        <fullName evidence="20">G-protein coupled receptors family 3 profile domain-containing protein</fullName>
    </recommendedName>
</protein>
<reference evidence="21" key="1">
    <citation type="journal article" date="2019" name="bioRxiv">
        <title>The Genome of the Zebra Mussel, Dreissena polymorpha: A Resource for Invasive Species Research.</title>
        <authorList>
            <person name="McCartney M.A."/>
            <person name="Auch B."/>
            <person name="Kono T."/>
            <person name="Mallez S."/>
            <person name="Zhang Y."/>
            <person name="Obille A."/>
            <person name="Becker A."/>
            <person name="Abrahante J.E."/>
            <person name="Garbe J."/>
            <person name="Badalamenti J.P."/>
            <person name="Herman A."/>
            <person name="Mangelson H."/>
            <person name="Liachko I."/>
            <person name="Sullivan S."/>
            <person name="Sone E.D."/>
            <person name="Koren S."/>
            <person name="Silverstein K.A.T."/>
            <person name="Beckman K.B."/>
            <person name="Gohl D.M."/>
        </authorList>
    </citation>
    <scope>NUCLEOTIDE SEQUENCE</scope>
    <source>
        <strain evidence="21">Duluth1</strain>
        <tissue evidence="21">Whole animal</tissue>
    </source>
</reference>
<evidence type="ECO:0000256" key="14">
    <source>
        <dbReference type="ARBA" id="ARBA00023257"/>
    </source>
</evidence>
<feature type="transmembrane region" description="Helical" evidence="18">
    <location>
        <begin position="459"/>
        <end position="477"/>
    </location>
</feature>
<dbReference type="GO" id="GO:0045211">
    <property type="term" value="C:postsynaptic membrane"/>
    <property type="evidence" value="ECO:0007669"/>
    <property type="project" value="UniProtKB-SubCell"/>
</dbReference>
<keyword evidence="11" id="KW-0675">Receptor</keyword>
<comment type="subcellular location">
    <subcellularLocation>
        <location evidence="1">Cell projection</location>
        <location evidence="1">Neuron projection</location>
    </subcellularLocation>
    <subcellularLocation>
        <location evidence="16">Postsynaptic cell membrane</location>
        <topology evidence="16">Multi-pass membrane protein</topology>
    </subcellularLocation>
</comment>
<keyword evidence="10" id="KW-1015">Disulfide bond</keyword>
<name>A0A9D4DR38_DREPO</name>
<keyword evidence="13" id="KW-0807">Transducer</keyword>
<evidence type="ECO:0000256" key="17">
    <source>
        <dbReference type="SAM" id="MobiDB-lite"/>
    </source>
</evidence>
<dbReference type="Gene3D" id="3.30.450.20">
    <property type="entry name" value="PAS domain"/>
    <property type="match status" value="1"/>
</dbReference>
<keyword evidence="7" id="KW-0770">Synapse</keyword>
<dbReference type="OrthoDB" id="5823771at2759"/>
<keyword evidence="4 18" id="KW-0812">Transmembrane</keyword>
<keyword evidence="14" id="KW-0628">Postsynaptic cell membrane</keyword>
<evidence type="ECO:0000256" key="13">
    <source>
        <dbReference type="ARBA" id="ARBA00023224"/>
    </source>
</evidence>
<evidence type="ECO:0000256" key="7">
    <source>
        <dbReference type="ARBA" id="ARBA00023018"/>
    </source>
</evidence>
<dbReference type="CDD" id="cd15293">
    <property type="entry name" value="7tmC_GPR158-like"/>
    <property type="match status" value="1"/>
</dbReference>
<feature type="transmembrane region" description="Helical" evidence="18">
    <location>
        <begin position="426"/>
        <end position="447"/>
    </location>
</feature>
<reference evidence="21" key="2">
    <citation type="submission" date="2020-11" db="EMBL/GenBank/DDBJ databases">
        <authorList>
            <person name="McCartney M.A."/>
            <person name="Auch B."/>
            <person name="Kono T."/>
            <person name="Mallez S."/>
            <person name="Becker A."/>
            <person name="Gohl D.M."/>
            <person name="Silverstein K.A.T."/>
            <person name="Koren S."/>
            <person name="Bechman K.B."/>
            <person name="Herman A."/>
            <person name="Abrahante J.E."/>
            <person name="Garbe J."/>
        </authorList>
    </citation>
    <scope>NUCLEOTIDE SEQUENCE</scope>
    <source>
        <strain evidence="21">Duluth1</strain>
        <tissue evidence="21">Whole animal</tissue>
    </source>
</reference>
<organism evidence="21 22">
    <name type="scientific">Dreissena polymorpha</name>
    <name type="common">Zebra mussel</name>
    <name type="synonym">Mytilus polymorpha</name>
    <dbReference type="NCBI Taxonomy" id="45954"/>
    <lineage>
        <taxon>Eukaryota</taxon>
        <taxon>Metazoa</taxon>
        <taxon>Spiralia</taxon>
        <taxon>Lophotrochozoa</taxon>
        <taxon>Mollusca</taxon>
        <taxon>Bivalvia</taxon>
        <taxon>Autobranchia</taxon>
        <taxon>Heteroconchia</taxon>
        <taxon>Euheterodonta</taxon>
        <taxon>Imparidentia</taxon>
        <taxon>Neoheterodontei</taxon>
        <taxon>Myida</taxon>
        <taxon>Dreissenoidea</taxon>
        <taxon>Dreissenidae</taxon>
        <taxon>Dreissena</taxon>
    </lineage>
</organism>
<evidence type="ECO:0000256" key="18">
    <source>
        <dbReference type="SAM" id="Phobius"/>
    </source>
</evidence>
<dbReference type="InterPro" id="IPR043458">
    <property type="entry name" value="GPR158/179"/>
</dbReference>
<feature type="transmembrane region" description="Helical" evidence="18">
    <location>
        <begin position="582"/>
        <end position="602"/>
    </location>
</feature>
<gene>
    <name evidence="21" type="ORF">DPMN_187906</name>
</gene>
<sequence>MELKVFFAKVRLFLMFCEMVLLGHVESLVEQFPLKLNHNLRQEKGEEEGDVSSEETHMQKLSMNFSISVESLEQSKMLEFIDTIRTNVSARTELCKQSKTQQSISLSDFNYKFKASSFTRYKHQSERGRFISRYLTTLYTHNSDVQFQSFTDEHVPAIISILRLIVEDDPHIAGGGIAFATNFFPYVTKNTNDITTKDVEDFSKYYPNFTNQDFYSVHSKNRLTTNAGSSPLPVEGIFWGQPYYDCYKLKRWIVGVSFPFYNNATKSEFKGVVLLDIDLNQTSINQCDDSDTVFAGSHKCRPETTRCKYVPFGMFASGNYECHCRSGFYFPNLNATQKYFTGTQLEHHFLSSMRGDLNITSEYQCLPCRQGCADCDNAGPCFVEYNILLRGVPLGFQSFCMTITLVLGIVVLRVRKCKVMVIGMWCLLEIILLGAVLLYATVVVQYFEPSSTICLIVPWLRELGFAILYGALVLKIYRLLADFQSRKAHRVHVRDKDLLKYLLSIVVVVIGYMAAWTSVNIDQVQEGASLIDIGLTEDRLRYRICRSGWWDYSTEFAEILFLLFGLYLCYRVRAAPAEFREGFYISLTILLEFAASLAFYVVRHIYWLTLHPDYLFLMYFLRCQVTVSTTLVLVFGPKLWYAHRPLDDRNIRNRAYSTSDVPDNMAPEAMKLNVGISSNGDVDVGDVSLADMDPEDIRVELKRLYTQLQVYKTRNMRRDNPHISKRRGGRKQTHRRFSLQAAFHHKHKHHHDHDHEHEMSKTPEESTNSAEGLPMPVESSATKCDDVNEVKPTVSFKMAHSHK</sequence>
<keyword evidence="22" id="KW-1185">Reference proteome</keyword>